<organism evidence="2 3">
    <name type="scientific">Inquilinus limosus</name>
    <dbReference type="NCBI Taxonomy" id="171674"/>
    <lineage>
        <taxon>Bacteria</taxon>
        <taxon>Pseudomonadati</taxon>
        <taxon>Pseudomonadota</taxon>
        <taxon>Alphaproteobacteria</taxon>
        <taxon>Rhodospirillales</taxon>
        <taxon>Rhodospirillaceae</taxon>
        <taxon>Inquilinus</taxon>
    </lineage>
</organism>
<dbReference type="EMBL" id="NHON01000040">
    <property type="protein sequence ID" value="OWJ65247.1"/>
    <property type="molecule type" value="Genomic_DNA"/>
</dbReference>
<feature type="transmembrane region" description="Helical" evidence="1">
    <location>
        <begin position="85"/>
        <end position="105"/>
    </location>
</feature>
<evidence type="ECO:0008006" key="4">
    <source>
        <dbReference type="Google" id="ProtNLM"/>
    </source>
</evidence>
<protein>
    <recommendedName>
        <fullName evidence="4">Anti-sigma factor</fullName>
    </recommendedName>
</protein>
<keyword evidence="1" id="KW-0472">Membrane</keyword>
<keyword evidence="3" id="KW-1185">Reference proteome</keyword>
<dbReference type="AlphaFoldDB" id="A0A211ZJJ9"/>
<gene>
    <name evidence="2" type="ORF">BWR60_20360</name>
</gene>
<sequence length="260" mass="27833">MSLPITEDDLHGYVDRVLAPERRAEVEAYLAEHPEVAHRVAGYAAQRDGLRQALGPVAEEPVPPQLSLARMIEARRRPSSWGRPWIAAAAAVLLLAIGGAGGWTWRGLAEPARAGIAALAREGAENYAVYAADHTRAVELGAADRTQLVGWLSDRLRRPIAVPDLTQAGYRFMGGRLVATAHGPAGLLMYDDDRGTRLAMLVRPMDIEGDTPMSEHSSGGVSGLAWADQGLGYTLVGDTPAAVLHPLADEARRQIRAGET</sequence>
<comment type="caution">
    <text evidence="2">The sequence shown here is derived from an EMBL/GenBank/DDBJ whole genome shotgun (WGS) entry which is preliminary data.</text>
</comment>
<proteinExistence type="predicted"/>
<accession>A0A211ZJJ9</accession>
<name>A0A211ZJJ9_9PROT</name>
<reference evidence="3" key="1">
    <citation type="submission" date="2017-05" db="EMBL/GenBank/DDBJ databases">
        <authorList>
            <person name="Macchi M."/>
            <person name="Festa S."/>
            <person name="Coppotelli B.M."/>
            <person name="Morelli I.S."/>
        </authorList>
    </citation>
    <scope>NUCLEOTIDE SEQUENCE [LARGE SCALE GENOMIC DNA]</scope>
    <source>
        <strain evidence="3">I</strain>
    </source>
</reference>
<keyword evidence="1" id="KW-1133">Transmembrane helix</keyword>
<evidence type="ECO:0000256" key="1">
    <source>
        <dbReference type="SAM" id="Phobius"/>
    </source>
</evidence>
<evidence type="ECO:0000313" key="2">
    <source>
        <dbReference type="EMBL" id="OWJ65247.1"/>
    </source>
</evidence>
<dbReference type="RefSeq" id="WP_088152845.1">
    <property type="nucleotide sequence ID" value="NZ_NHON01000040.1"/>
</dbReference>
<dbReference type="OrthoDB" id="7187254at2"/>
<dbReference type="Proteomes" id="UP000196655">
    <property type="component" value="Unassembled WGS sequence"/>
</dbReference>
<evidence type="ECO:0000313" key="3">
    <source>
        <dbReference type="Proteomes" id="UP000196655"/>
    </source>
</evidence>
<keyword evidence="1" id="KW-0812">Transmembrane</keyword>